<evidence type="ECO:0000313" key="2">
    <source>
        <dbReference type="EMBL" id="HIU41602.1"/>
    </source>
</evidence>
<gene>
    <name evidence="2" type="ORF">IAD19_03525</name>
</gene>
<evidence type="ECO:0000256" key="1">
    <source>
        <dbReference type="SAM" id="SignalP"/>
    </source>
</evidence>
<sequence length="90" mass="9888">MKKTVRKTLAIAAATLTMATISATSLLSVAAEEPISPAAVQTTAASGSEESISPRRDDIIVKYRMYNGKLQYRRWNQTTGTWVDPDWIDA</sequence>
<feature type="signal peptide" evidence="1">
    <location>
        <begin position="1"/>
        <end position="30"/>
    </location>
</feature>
<organism evidence="2 3">
    <name type="scientific">Candidatus Egerieicola faecale</name>
    <dbReference type="NCBI Taxonomy" id="2840774"/>
    <lineage>
        <taxon>Bacteria</taxon>
        <taxon>Bacillati</taxon>
        <taxon>Bacillota</taxon>
        <taxon>Clostridia</taxon>
        <taxon>Eubacteriales</taxon>
        <taxon>Oscillospiraceae</taxon>
        <taxon>Oscillospiraceae incertae sedis</taxon>
        <taxon>Candidatus Egerieicola</taxon>
    </lineage>
</organism>
<keyword evidence="1" id="KW-0732">Signal</keyword>
<feature type="chain" id="PRO_5039226537" evidence="1">
    <location>
        <begin position="31"/>
        <end position="90"/>
    </location>
</feature>
<name>A0A9D1ISZ3_9FIRM</name>
<dbReference type="EMBL" id="DVMX01000065">
    <property type="protein sequence ID" value="HIU41602.1"/>
    <property type="molecule type" value="Genomic_DNA"/>
</dbReference>
<protein>
    <submittedName>
        <fullName evidence="2">Uncharacterized protein</fullName>
    </submittedName>
</protein>
<comment type="caution">
    <text evidence="2">The sequence shown here is derived from an EMBL/GenBank/DDBJ whole genome shotgun (WGS) entry which is preliminary data.</text>
</comment>
<dbReference type="Proteomes" id="UP000824082">
    <property type="component" value="Unassembled WGS sequence"/>
</dbReference>
<evidence type="ECO:0000313" key="3">
    <source>
        <dbReference type="Proteomes" id="UP000824082"/>
    </source>
</evidence>
<accession>A0A9D1ISZ3</accession>
<reference evidence="2" key="2">
    <citation type="journal article" date="2021" name="PeerJ">
        <title>Extensive microbial diversity within the chicken gut microbiome revealed by metagenomics and culture.</title>
        <authorList>
            <person name="Gilroy R."/>
            <person name="Ravi A."/>
            <person name="Getino M."/>
            <person name="Pursley I."/>
            <person name="Horton D.L."/>
            <person name="Alikhan N.F."/>
            <person name="Baker D."/>
            <person name="Gharbi K."/>
            <person name="Hall N."/>
            <person name="Watson M."/>
            <person name="Adriaenssens E.M."/>
            <person name="Foster-Nyarko E."/>
            <person name="Jarju S."/>
            <person name="Secka A."/>
            <person name="Antonio M."/>
            <person name="Oren A."/>
            <person name="Chaudhuri R.R."/>
            <person name="La Ragione R."/>
            <person name="Hildebrand F."/>
            <person name="Pallen M.J."/>
        </authorList>
    </citation>
    <scope>NUCLEOTIDE SEQUENCE</scope>
    <source>
        <strain evidence="2">4509</strain>
    </source>
</reference>
<dbReference type="AlphaFoldDB" id="A0A9D1ISZ3"/>
<proteinExistence type="predicted"/>
<reference evidence="2" key="1">
    <citation type="submission" date="2020-10" db="EMBL/GenBank/DDBJ databases">
        <authorList>
            <person name="Gilroy R."/>
        </authorList>
    </citation>
    <scope>NUCLEOTIDE SEQUENCE</scope>
    <source>
        <strain evidence="2">4509</strain>
    </source>
</reference>